<dbReference type="InterPro" id="IPR013108">
    <property type="entry name" value="Amidohydro_3"/>
</dbReference>
<organism evidence="2 3">
    <name type="scientific">Tissierella simiarum</name>
    <dbReference type="NCBI Taxonomy" id="2841534"/>
    <lineage>
        <taxon>Bacteria</taxon>
        <taxon>Bacillati</taxon>
        <taxon>Bacillota</taxon>
        <taxon>Tissierellia</taxon>
        <taxon>Tissierellales</taxon>
        <taxon>Tissierellaceae</taxon>
        <taxon>Tissierella</taxon>
    </lineage>
</organism>
<dbReference type="Pfam" id="PF07969">
    <property type="entry name" value="Amidohydro_3"/>
    <property type="match status" value="1"/>
</dbReference>
<proteinExistence type="predicted"/>
<dbReference type="PANTHER" id="PTHR32027">
    <property type="entry name" value="CYTOSINE DEAMINASE"/>
    <property type="match status" value="1"/>
</dbReference>
<dbReference type="RefSeq" id="WP_216516606.1">
    <property type="nucleotide sequence ID" value="NZ_JAHLPM010000002.1"/>
</dbReference>
<dbReference type="InterPro" id="IPR052349">
    <property type="entry name" value="Metallo-hydrolase_Enzymes"/>
</dbReference>
<gene>
    <name evidence="2" type="ORF">KQI42_03000</name>
</gene>
<evidence type="ECO:0000313" key="2">
    <source>
        <dbReference type="EMBL" id="MBU5436960.1"/>
    </source>
</evidence>
<keyword evidence="3" id="KW-1185">Reference proteome</keyword>
<sequence length="399" mass="44984">MNYILKNGYFPFTDEIKDIYIKDGLVEKIGDDLESTTLDVKVVDLKNRIIINGFVDGHMHLDKALIGEKVMNKSGTLFEAIEIMSRYKSNMTKEDVKARSRKILDLAYKNGTRFLRTHIDVDHKIQLKSIEALLELREEYKEVLDIQIVAFPQDGINQNSKSQFYLEEALKMGVDLVGGIPAIEEDPIKHMNIIFDLAMKYDVDIDMHIDETDDPKSLIIKDLGEMTIANGYIGRVTAGHCCSLAANEREDILPIINLIKRAKINIISLPSTNLYLQGRGDKKNIRRGITPVKYLIEEGIPVIIASDNIRDPFNPFGNANLLEEVLIAAHGCHMGGEEDLNKLFDMVSIISGESLGFGYEIKEGKKANFIVLDAVTKVDSIIRQANIFGYFAENIFRTN</sequence>
<dbReference type="EMBL" id="JAHLPM010000002">
    <property type="protein sequence ID" value="MBU5436960.1"/>
    <property type="molecule type" value="Genomic_DNA"/>
</dbReference>
<reference evidence="2 3" key="1">
    <citation type="submission" date="2021-06" db="EMBL/GenBank/DDBJ databases">
        <authorList>
            <person name="Sun Q."/>
            <person name="Li D."/>
        </authorList>
    </citation>
    <scope>NUCLEOTIDE SEQUENCE [LARGE SCALE GENOMIC DNA]</scope>
    <source>
        <strain evidence="2 3">MSJ-40</strain>
    </source>
</reference>
<name>A0ABS6E3E0_9FIRM</name>
<accession>A0ABS6E3E0</accession>
<comment type="caution">
    <text evidence="2">The sequence shown here is derived from an EMBL/GenBank/DDBJ whole genome shotgun (WGS) entry which is preliminary data.</text>
</comment>
<evidence type="ECO:0000313" key="3">
    <source>
        <dbReference type="Proteomes" id="UP000749471"/>
    </source>
</evidence>
<dbReference type="PANTHER" id="PTHR32027:SF9">
    <property type="entry name" value="BLL3847 PROTEIN"/>
    <property type="match status" value="1"/>
</dbReference>
<dbReference type="CDD" id="cd01293">
    <property type="entry name" value="Bact_CD"/>
    <property type="match status" value="1"/>
</dbReference>
<feature type="domain" description="Amidohydrolase 3" evidence="1">
    <location>
        <begin position="41"/>
        <end position="373"/>
    </location>
</feature>
<evidence type="ECO:0000259" key="1">
    <source>
        <dbReference type="Pfam" id="PF07969"/>
    </source>
</evidence>
<protein>
    <submittedName>
        <fullName evidence="2">Amidohydrolase family protein</fullName>
    </submittedName>
</protein>
<dbReference type="Proteomes" id="UP000749471">
    <property type="component" value="Unassembled WGS sequence"/>
</dbReference>